<dbReference type="Proteomes" id="UP000236725">
    <property type="component" value="Unassembled WGS sequence"/>
</dbReference>
<sequence length="519" mass="60046">MIATILPSSTCFHAVGYNERKVAKGSAHLLEMKNFDAVEMMGHHTPDDLVAYLENYSSKNPRIKKAQFHMAFSCRGHEKTEQELLDFAHEYLREMGYGEEGQPLLVYGHTDTDNTHIHIITSRVAPDGRKIDHNHERVRSQRVVERLLGNDINEKARRDMEEALSYKFTSITQFKALMNSLGYECYDNEGVVSIKRGGAVCLKIPLEEISSHYRSTTFDRQRRRQLRAIFAKYRDLTANKKELADELKRKFGIELVFFGKKDSPYGYMIIDHNKKAVINGGKIYPIKELLDFATPDERFARIDSQIDALLANDPKITIGELNDILSRQYKAYVKQGQIWRGRDSRPLRPHMWEALRHNNRIQWVECFAPATEAERDFLCSIGKVTVPHMVEINGTRTTQYNNRLSDLRSIFDSSTGYIRRQTLRSAGFTIRDIEGEMYAFDMKARVLINLENEGFDIRRLQFVKNPVENKKQNAAVRRKPGSGIRKPHDVESGQGQNREWEVGYKGDYDRIDDESSIRR</sequence>
<evidence type="ECO:0000259" key="2">
    <source>
        <dbReference type="Pfam" id="PF03432"/>
    </source>
</evidence>
<evidence type="ECO:0000313" key="3">
    <source>
        <dbReference type="EMBL" id="SEF80922.1"/>
    </source>
</evidence>
<evidence type="ECO:0000313" key="4">
    <source>
        <dbReference type="Proteomes" id="UP000236725"/>
    </source>
</evidence>
<dbReference type="InterPro" id="IPR005094">
    <property type="entry name" value="Endonuclease_MobA/VirD2"/>
</dbReference>
<gene>
    <name evidence="3" type="ORF">SAMN05444001_107105</name>
</gene>
<dbReference type="Pfam" id="PF03432">
    <property type="entry name" value="Relaxase"/>
    <property type="match status" value="1"/>
</dbReference>
<dbReference type="AlphaFoldDB" id="A0A8G2F190"/>
<accession>A0A8G2F190</accession>
<keyword evidence="4" id="KW-1185">Reference proteome</keyword>
<feature type="region of interest" description="Disordered" evidence="1">
    <location>
        <begin position="471"/>
        <end position="501"/>
    </location>
</feature>
<evidence type="ECO:0000256" key="1">
    <source>
        <dbReference type="SAM" id="MobiDB-lite"/>
    </source>
</evidence>
<feature type="domain" description="MobA/VirD2-like nuclease" evidence="2">
    <location>
        <begin position="41"/>
        <end position="147"/>
    </location>
</feature>
<protein>
    <submittedName>
        <fullName evidence="3">Relaxase/Mobilisation nuclease domain-containing protein</fullName>
    </submittedName>
</protein>
<dbReference type="EMBL" id="FNVS01000007">
    <property type="protein sequence ID" value="SEF80922.1"/>
    <property type="molecule type" value="Genomic_DNA"/>
</dbReference>
<name>A0A8G2F190_9BACT</name>
<reference evidence="3 4" key="1">
    <citation type="submission" date="2016-10" db="EMBL/GenBank/DDBJ databases">
        <authorList>
            <person name="Varghese N."/>
            <person name="Submissions S."/>
        </authorList>
    </citation>
    <scope>NUCLEOTIDE SEQUENCE [LARGE SCALE GENOMIC DNA]</scope>
    <source>
        <strain evidence="3 4">DSM 29073</strain>
    </source>
</reference>
<proteinExistence type="predicted"/>
<dbReference type="RefSeq" id="WP_103983145.1">
    <property type="nucleotide sequence ID" value="NZ_FNVS01000007.1"/>
</dbReference>
<organism evidence="3 4">
    <name type="scientific">Parabacteroides chinchillae</name>
    <dbReference type="NCBI Taxonomy" id="871327"/>
    <lineage>
        <taxon>Bacteria</taxon>
        <taxon>Pseudomonadati</taxon>
        <taxon>Bacteroidota</taxon>
        <taxon>Bacteroidia</taxon>
        <taxon>Bacteroidales</taxon>
        <taxon>Tannerellaceae</taxon>
        <taxon>Parabacteroides</taxon>
    </lineage>
</organism>
<comment type="caution">
    <text evidence="3">The sequence shown here is derived from an EMBL/GenBank/DDBJ whole genome shotgun (WGS) entry which is preliminary data.</text>
</comment>